<dbReference type="Proteomes" id="UP000829720">
    <property type="component" value="Unassembled WGS sequence"/>
</dbReference>
<gene>
    <name evidence="3" type="ORF">AGOR_G00096240</name>
</gene>
<evidence type="ECO:0000256" key="1">
    <source>
        <dbReference type="ARBA" id="ARBA00022553"/>
    </source>
</evidence>
<dbReference type="InterPro" id="IPR023246">
    <property type="entry name" value="AUTS2"/>
</dbReference>
<feature type="compositionally biased region" description="Polar residues" evidence="2">
    <location>
        <begin position="209"/>
        <end position="223"/>
    </location>
</feature>
<dbReference type="OrthoDB" id="10060000at2759"/>
<proteinExistence type="predicted"/>
<organism evidence="3 4">
    <name type="scientific">Albula goreensis</name>
    <dbReference type="NCBI Taxonomy" id="1534307"/>
    <lineage>
        <taxon>Eukaryota</taxon>
        <taxon>Metazoa</taxon>
        <taxon>Chordata</taxon>
        <taxon>Craniata</taxon>
        <taxon>Vertebrata</taxon>
        <taxon>Euteleostomi</taxon>
        <taxon>Actinopterygii</taxon>
        <taxon>Neopterygii</taxon>
        <taxon>Teleostei</taxon>
        <taxon>Albuliformes</taxon>
        <taxon>Albulidae</taxon>
        <taxon>Albula</taxon>
    </lineage>
</organism>
<feature type="region of interest" description="Disordered" evidence="2">
    <location>
        <begin position="207"/>
        <end position="262"/>
    </location>
</feature>
<dbReference type="PANTHER" id="PTHR14429">
    <property type="entry name" value="FIBROSIN FAMILY MEMBER"/>
    <property type="match status" value="1"/>
</dbReference>
<feature type="region of interest" description="Disordered" evidence="2">
    <location>
        <begin position="118"/>
        <end position="192"/>
    </location>
</feature>
<feature type="compositionally biased region" description="Basic and acidic residues" evidence="2">
    <location>
        <begin position="241"/>
        <end position="250"/>
    </location>
</feature>
<feature type="compositionally biased region" description="Basic and acidic residues" evidence="2">
    <location>
        <begin position="836"/>
        <end position="846"/>
    </location>
</feature>
<evidence type="ECO:0000313" key="3">
    <source>
        <dbReference type="EMBL" id="KAI1896581.1"/>
    </source>
</evidence>
<feature type="compositionally biased region" description="Basic and acidic residues" evidence="2">
    <location>
        <begin position="127"/>
        <end position="137"/>
    </location>
</feature>
<evidence type="ECO:0008006" key="5">
    <source>
        <dbReference type="Google" id="ProtNLM"/>
    </source>
</evidence>
<accession>A0A8T3DI63</accession>
<keyword evidence="1" id="KW-0597">Phosphoprotein</keyword>
<keyword evidence="4" id="KW-1185">Reference proteome</keyword>
<protein>
    <recommendedName>
        <fullName evidence="5">Fibrosin</fullName>
    </recommendedName>
</protein>
<feature type="compositionally biased region" description="Polar residues" evidence="2">
    <location>
        <begin position="804"/>
        <end position="822"/>
    </location>
</feature>
<name>A0A8T3DI63_9TELE</name>
<feature type="compositionally biased region" description="Low complexity" evidence="2">
    <location>
        <begin position="251"/>
        <end position="262"/>
    </location>
</feature>
<feature type="compositionally biased region" description="Basic residues" evidence="2">
    <location>
        <begin position="12"/>
        <end position="28"/>
    </location>
</feature>
<sequence>MDGPGRSSGFRQSRRSRSQRDRERRRRRGDLTEQRPSSPSSCSEREATGTNGLGVGCGVNRGPRTVGMRHRPPRRRKRESVSCEEDIIDGFAIASFISLEALEMDCSLKPPERAAVLLRRGGKRKRYTEANGDRSLSDPEPGDPSSYSPCGRDRARKRRRKRESAGNFLETGYICDSENESGDKASDDEMEPTFTVSTKKVLESVPVSMGSSVTKNRSPSSSLCGLPRLSVTPRISGLQRSQERSLEPLHSDSIPSSFSSSTSLCVPSHSLATYVSRTPASATLPGQLNGDACLRNHAPSPPQPKSKSFLTYPGTSQTQYTVGLSNRNNTAAKPPTSSSASSSSLRPPTPSMNITLSLGCGPGFPGSVRPQSHPNSGAIFSPSPGLPPPPPLLQVPTTGMSNSTAAALTELNSRFLTSQNVERDGGGSASGSQASGGAASTASGGPSPSSSGPGVSSCASQAQPAIPPLAFQFHQHNHQHQHTHTHQHFTPFLPSSATAPPLFDKYPGKMESLYRHPFFPQYPPSMSGIQPVLPPAGPFGSLQGAFQPKGTSPEMAARLGPVPHHLQPKDPRLTDTFRTSLRINNKPGKWCAMHVRVAWMILKHQEKVKLTQADPHKLDFRNNLLARLPGAGGLGGLGAQGSGLPSAHELARPASLFTASGGVHPAVSTFAPSPTPHSSFMTPSAHLDPFGRPPPFTSLGSLGTGAFGGLGSPSLGANSVFGHKESQGGAVGGLANPHNPWNRLHRTPPFPTTPSWAKGLERREDRVKDTEKKEVIHIKDEKDRDSLVYGRHPVRISPAAPSVKSCSTTPASQNNSLGQAVGSTGGPSEDEPPQARSRDRDRDTKSHSVAAPKAPLPVASSSGLDRPCSSSSSAPPTPAPPVGLVPSPLDRYVRPHAHPPSTPPGEAFRPAQRDNSNSTPPSAPGSLHSGSLFKKSDHTTSAPVPKHAPSHPPTSLIPPVKVKEERKEELDPVPISLPPPVMPAHSYDRPSSRHHPAPPSAHLSLGHAPNVPLPPPTPHPHHTPLSLSLLDRSRATATIEAYLGVAGSSGGMVVGAAGDRFSSHPHAAPQGHSQPPHAFSWDPWRELAAQQQHREALAVRPDSHLALRTDPHLARLLQHQHVQRFLEAERAVAAVVAPHHPPATSISSSSSVRHEFGLMSHHQDRPPQVAGTIGSLLDEEQRTHILREDFERARCYGVHPHAHLSNPLLAGASHAAHLDQLHPTLLPHAHSHQPGASPRHPNLYSHLGPLHPHHVSNGLLAKTPSGLVGPLSVGAPPPLIPSVTPGRASTSPRNPRVGGPPELALYSAPKDRESR</sequence>
<dbReference type="PANTHER" id="PTHR14429:SF24">
    <property type="entry name" value="FIBROSIN"/>
    <property type="match status" value="1"/>
</dbReference>
<dbReference type="EMBL" id="JAERUA010000008">
    <property type="protein sequence ID" value="KAI1896581.1"/>
    <property type="molecule type" value="Genomic_DNA"/>
</dbReference>
<feature type="region of interest" description="Disordered" evidence="2">
    <location>
        <begin position="1"/>
        <end position="82"/>
    </location>
</feature>
<dbReference type="PRINTS" id="PR02044">
    <property type="entry name" value="FIBROSIN1LPF"/>
</dbReference>
<feature type="region of interest" description="Disordered" evidence="2">
    <location>
        <begin position="420"/>
        <end position="462"/>
    </location>
</feature>
<dbReference type="Pfam" id="PF15336">
    <property type="entry name" value="Auts2"/>
    <property type="match status" value="1"/>
</dbReference>
<feature type="region of interest" description="Disordered" evidence="2">
    <location>
        <begin position="1226"/>
        <end position="1250"/>
    </location>
</feature>
<feature type="region of interest" description="Disordered" evidence="2">
    <location>
        <begin position="326"/>
        <end position="399"/>
    </location>
</feature>
<feature type="compositionally biased region" description="Pro residues" evidence="2">
    <location>
        <begin position="384"/>
        <end position="393"/>
    </location>
</feature>
<feature type="compositionally biased region" description="Basic and acidic residues" evidence="2">
    <location>
        <begin position="759"/>
        <end position="786"/>
    </location>
</feature>
<comment type="caution">
    <text evidence="3">The sequence shown here is derived from an EMBL/GenBank/DDBJ whole genome shotgun (WGS) entry which is preliminary data.</text>
</comment>
<evidence type="ECO:0000256" key="2">
    <source>
        <dbReference type="SAM" id="MobiDB-lite"/>
    </source>
</evidence>
<feature type="compositionally biased region" description="Low complexity" evidence="2">
    <location>
        <begin position="430"/>
        <end position="460"/>
    </location>
</feature>
<feature type="compositionally biased region" description="Basic and acidic residues" evidence="2">
    <location>
        <begin position="961"/>
        <end position="970"/>
    </location>
</feature>
<feature type="region of interest" description="Disordered" evidence="2">
    <location>
        <begin position="1272"/>
        <end position="1315"/>
    </location>
</feature>
<feature type="compositionally biased region" description="Low complexity" evidence="2">
    <location>
        <begin position="330"/>
        <end position="346"/>
    </location>
</feature>
<evidence type="ECO:0000313" key="4">
    <source>
        <dbReference type="Proteomes" id="UP000829720"/>
    </source>
</evidence>
<feature type="compositionally biased region" description="Basic residues" evidence="2">
    <location>
        <begin position="67"/>
        <end position="78"/>
    </location>
</feature>
<reference evidence="3" key="1">
    <citation type="submission" date="2021-01" db="EMBL/GenBank/DDBJ databases">
        <authorList>
            <person name="Zahm M."/>
            <person name="Roques C."/>
            <person name="Cabau C."/>
            <person name="Klopp C."/>
            <person name="Donnadieu C."/>
            <person name="Jouanno E."/>
            <person name="Lampietro C."/>
            <person name="Louis A."/>
            <person name="Herpin A."/>
            <person name="Echchiki A."/>
            <person name="Berthelot C."/>
            <person name="Parey E."/>
            <person name="Roest-Crollius H."/>
            <person name="Braasch I."/>
            <person name="Postlethwait J."/>
            <person name="Bobe J."/>
            <person name="Montfort J."/>
            <person name="Bouchez O."/>
            <person name="Begum T."/>
            <person name="Mejri S."/>
            <person name="Adams A."/>
            <person name="Chen W.-J."/>
            <person name="Guiguen Y."/>
        </authorList>
    </citation>
    <scope>NUCLEOTIDE SEQUENCE</scope>
    <source>
        <tissue evidence="3">Blood</tissue>
    </source>
</reference>
<feature type="region of interest" description="Disordered" evidence="2">
    <location>
        <begin position="718"/>
        <end position="1023"/>
    </location>
</feature>
<feature type="region of interest" description="Disordered" evidence="2">
    <location>
        <begin position="286"/>
        <end position="313"/>
    </location>
</feature>